<name>A0A4P9ZL41_9FUNG</name>
<evidence type="ECO:0000313" key="4">
    <source>
        <dbReference type="Proteomes" id="UP000268162"/>
    </source>
</evidence>
<proteinExistence type="predicted"/>
<keyword evidence="4" id="KW-1185">Reference proteome</keyword>
<protein>
    <recommendedName>
        <fullName evidence="5">ER-bound oxygenase mpaB/mpaB'/Rubber oxygenase catalytic domain-containing protein</fullName>
    </recommendedName>
</protein>
<dbReference type="Proteomes" id="UP000268162">
    <property type="component" value="Unassembled WGS sequence"/>
</dbReference>
<keyword evidence="2" id="KW-0732">Signal</keyword>
<feature type="region of interest" description="Disordered" evidence="1">
    <location>
        <begin position="466"/>
        <end position="488"/>
    </location>
</feature>
<accession>A0A4P9ZL41</accession>
<feature type="signal peptide" evidence="2">
    <location>
        <begin position="1"/>
        <end position="19"/>
    </location>
</feature>
<gene>
    <name evidence="3" type="ORF">BJ085DRAFT_33149</name>
</gene>
<sequence>MKITITILALATSVFLATGATIASPTEVGIPSKEVATEEGFVTEPETLEAPPYETENISVDMKWADLRKHLRESGGIVSQNAREAWKLKVSANYPFYSINGPFEGTNDMYFNQGTWNTIAPTWFSLAGLESLDTQLMQIQIALARWYNEGLQSQAAGNYVISRELFDRIRKYDDFLQLNGDSPFLTDNRRVAINMARLSLAELQVEFPLVAASSPEYLAALWKTAVYGEVVTFDHPVKMGDGSGGHLALGMAADYLSLNRLLPFTASRIIIAGLWHLYQQPAPYRYTAILAFFQSATKYLVRTLPLLKTGDAIAALRNTVYIVLTLATIHRDSMMVNGIRRLLGTVMFATRQGRVRFMTRESFLATLKKRRMKRAVAQLPIVWPESTVDTNSGEEGAQPDQPLSWATDFVFHVIFRLTNDGDLIQAVPSHWISTPGLIERAEHTFSTGGEFTPYQLQDALAARKQRMASNPTETGTGKPTGMDPGLDKLKTKLRVGNVKRSGIVGH</sequence>
<organism evidence="3 4">
    <name type="scientific">Dimargaris cristalligena</name>
    <dbReference type="NCBI Taxonomy" id="215637"/>
    <lineage>
        <taxon>Eukaryota</taxon>
        <taxon>Fungi</taxon>
        <taxon>Fungi incertae sedis</taxon>
        <taxon>Zoopagomycota</taxon>
        <taxon>Kickxellomycotina</taxon>
        <taxon>Dimargaritomycetes</taxon>
        <taxon>Dimargaritales</taxon>
        <taxon>Dimargaritaceae</taxon>
        <taxon>Dimargaris</taxon>
    </lineage>
</organism>
<reference evidence="4" key="1">
    <citation type="journal article" date="2018" name="Nat. Microbiol.">
        <title>Leveraging single-cell genomics to expand the fungal tree of life.</title>
        <authorList>
            <person name="Ahrendt S.R."/>
            <person name="Quandt C.A."/>
            <person name="Ciobanu D."/>
            <person name="Clum A."/>
            <person name="Salamov A."/>
            <person name="Andreopoulos B."/>
            <person name="Cheng J.F."/>
            <person name="Woyke T."/>
            <person name="Pelin A."/>
            <person name="Henrissat B."/>
            <person name="Reynolds N.K."/>
            <person name="Benny G.L."/>
            <person name="Smith M.E."/>
            <person name="James T.Y."/>
            <person name="Grigoriev I.V."/>
        </authorList>
    </citation>
    <scope>NUCLEOTIDE SEQUENCE [LARGE SCALE GENOMIC DNA]</scope>
    <source>
        <strain evidence="4">RSA 468</strain>
    </source>
</reference>
<feature type="chain" id="PRO_5020436560" description="ER-bound oxygenase mpaB/mpaB'/Rubber oxygenase catalytic domain-containing protein" evidence="2">
    <location>
        <begin position="20"/>
        <end position="506"/>
    </location>
</feature>
<evidence type="ECO:0000256" key="2">
    <source>
        <dbReference type="SAM" id="SignalP"/>
    </source>
</evidence>
<dbReference type="AlphaFoldDB" id="A0A4P9ZL41"/>
<evidence type="ECO:0000313" key="3">
    <source>
        <dbReference type="EMBL" id="RKP34016.1"/>
    </source>
</evidence>
<evidence type="ECO:0008006" key="5">
    <source>
        <dbReference type="Google" id="ProtNLM"/>
    </source>
</evidence>
<dbReference type="EMBL" id="ML003404">
    <property type="protein sequence ID" value="RKP34016.1"/>
    <property type="molecule type" value="Genomic_DNA"/>
</dbReference>
<feature type="compositionally biased region" description="Polar residues" evidence="1">
    <location>
        <begin position="467"/>
        <end position="477"/>
    </location>
</feature>
<evidence type="ECO:0000256" key="1">
    <source>
        <dbReference type="SAM" id="MobiDB-lite"/>
    </source>
</evidence>